<evidence type="ECO:0000313" key="3">
    <source>
        <dbReference type="Proteomes" id="UP000245657"/>
    </source>
</evidence>
<name>A0A2V2N622_9EURY</name>
<dbReference type="GO" id="GO:0008757">
    <property type="term" value="F:S-adenosylmethionine-dependent methyltransferase activity"/>
    <property type="evidence" value="ECO:0007669"/>
    <property type="project" value="InterPro"/>
</dbReference>
<accession>A0A2V2N622</accession>
<dbReference type="GeneID" id="97549407"/>
<dbReference type="InterPro" id="IPR013216">
    <property type="entry name" value="Methyltransf_11"/>
</dbReference>
<dbReference type="SUPFAM" id="SSF53335">
    <property type="entry name" value="S-adenosyl-L-methionine-dependent methyltransferases"/>
    <property type="match status" value="1"/>
</dbReference>
<gene>
    <name evidence="2" type="ORF">DK846_02515</name>
</gene>
<dbReference type="Proteomes" id="UP000245657">
    <property type="component" value="Unassembled WGS sequence"/>
</dbReference>
<comment type="caution">
    <text evidence="2">The sequence shown here is derived from an EMBL/GenBank/DDBJ whole genome shotgun (WGS) entry which is preliminary data.</text>
</comment>
<dbReference type="EMBL" id="QGMY01000002">
    <property type="protein sequence ID" value="PWR74050.1"/>
    <property type="molecule type" value="Genomic_DNA"/>
</dbReference>
<proteinExistence type="predicted"/>
<evidence type="ECO:0000313" key="2">
    <source>
        <dbReference type="EMBL" id="PWR74050.1"/>
    </source>
</evidence>
<dbReference type="Gene3D" id="3.40.50.150">
    <property type="entry name" value="Vaccinia Virus protein VP39"/>
    <property type="match status" value="1"/>
</dbReference>
<protein>
    <submittedName>
        <fullName evidence="2">Ubiquinone biosynthesis protein UbiE</fullName>
    </submittedName>
</protein>
<dbReference type="Pfam" id="PF08241">
    <property type="entry name" value="Methyltransf_11"/>
    <property type="match status" value="1"/>
</dbReference>
<dbReference type="PANTHER" id="PTHR43591:SF110">
    <property type="entry name" value="RHODANESE DOMAIN-CONTAINING PROTEIN"/>
    <property type="match status" value="1"/>
</dbReference>
<keyword evidence="3" id="KW-1185">Reference proteome</keyword>
<dbReference type="CDD" id="cd02440">
    <property type="entry name" value="AdoMet_MTases"/>
    <property type="match status" value="1"/>
</dbReference>
<dbReference type="InterPro" id="IPR029063">
    <property type="entry name" value="SAM-dependent_MTases_sf"/>
</dbReference>
<reference evidence="2 3" key="1">
    <citation type="submission" date="2018-05" db="EMBL/GenBank/DDBJ databases">
        <title>Draft genome of Methanospirillum lacunae Ki8-1.</title>
        <authorList>
            <person name="Dueholm M.S."/>
            <person name="Nielsen P.H."/>
            <person name="Bakmann L.F."/>
            <person name="Otzen D.E."/>
        </authorList>
    </citation>
    <scope>NUCLEOTIDE SEQUENCE [LARGE SCALE GENOMIC DNA]</scope>
    <source>
        <strain evidence="2 3">Ki8-1</strain>
    </source>
</reference>
<dbReference type="PANTHER" id="PTHR43591">
    <property type="entry name" value="METHYLTRANSFERASE"/>
    <property type="match status" value="1"/>
</dbReference>
<dbReference type="OrthoDB" id="1018at2157"/>
<feature type="domain" description="Methyltransferase type 11" evidence="1">
    <location>
        <begin position="54"/>
        <end position="144"/>
    </location>
</feature>
<organism evidence="2 3">
    <name type="scientific">Methanospirillum lacunae</name>
    <dbReference type="NCBI Taxonomy" id="668570"/>
    <lineage>
        <taxon>Archaea</taxon>
        <taxon>Methanobacteriati</taxon>
        <taxon>Methanobacteriota</taxon>
        <taxon>Stenosarchaea group</taxon>
        <taxon>Methanomicrobia</taxon>
        <taxon>Methanomicrobiales</taxon>
        <taxon>Methanospirillaceae</taxon>
        <taxon>Methanospirillum</taxon>
    </lineage>
</organism>
<keyword evidence="2" id="KW-0830">Ubiquinone</keyword>
<sequence>MKSAEQSEQRVQSHYDDIADVYDQRYDHRERGRQYYDHISQGVLDQIGTGGELLDIGCGTGLFIRRFLKHGGRVTGIDISSGMIKRATTIFPSEQFLVGNAEFLPFSENSFDSISSLLAFSYLTKPDKTLEDCLRILKPGGRLAVCTLGKNVFTSSLPALFTIGEKMKIRRVGVGNFIEHYYTAQEMHELFEAAGFTDISIYRCSFAHFTFADPLFSIAKRVEPFIEEKIPYLAYNLIASGQKPR</sequence>
<dbReference type="RefSeq" id="WP_109967329.1">
    <property type="nucleotide sequence ID" value="NZ_CP176093.1"/>
</dbReference>
<dbReference type="AlphaFoldDB" id="A0A2V2N622"/>
<evidence type="ECO:0000259" key="1">
    <source>
        <dbReference type="Pfam" id="PF08241"/>
    </source>
</evidence>